<dbReference type="AlphaFoldDB" id="A0A3S8U3J7"/>
<dbReference type="EMBL" id="CP034328">
    <property type="protein sequence ID" value="AZL58138.1"/>
    <property type="molecule type" value="Genomic_DNA"/>
</dbReference>
<keyword evidence="1" id="KW-0472">Membrane</keyword>
<sequence>MHIIGFVVGSAIVAAGVAAAAVAMGYSGWGAFGLAAASFVVGQLLYVAWVAAMAQSEARRRKLQGAEASGLPAKPAQNVAQKG</sequence>
<evidence type="ECO:0000313" key="3">
    <source>
        <dbReference type="Proteomes" id="UP000282002"/>
    </source>
</evidence>
<name>A0A3S8U3J7_9RHOB</name>
<accession>A0A3S8U3J7</accession>
<dbReference type="KEGG" id="taw:EI545_04355"/>
<keyword evidence="1" id="KW-1133">Transmembrane helix</keyword>
<evidence type="ECO:0000313" key="2">
    <source>
        <dbReference type="EMBL" id="AZL58138.1"/>
    </source>
</evidence>
<gene>
    <name evidence="2" type="ORF">EI545_04355</name>
</gene>
<organism evidence="2 3">
    <name type="scientific">Tabrizicola piscis</name>
    <dbReference type="NCBI Taxonomy" id="2494374"/>
    <lineage>
        <taxon>Bacteria</taxon>
        <taxon>Pseudomonadati</taxon>
        <taxon>Pseudomonadota</taxon>
        <taxon>Alphaproteobacteria</taxon>
        <taxon>Rhodobacterales</taxon>
        <taxon>Paracoccaceae</taxon>
        <taxon>Tabrizicola</taxon>
    </lineage>
</organism>
<keyword evidence="1" id="KW-0812">Transmembrane</keyword>
<dbReference type="RefSeq" id="WP_125324339.1">
    <property type="nucleotide sequence ID" value="NZ_CP034328.1"/>
</dbReference>
<evidence type="ECO:0000256" key="1">
    <source>
        <dbReference type="SAM" id="Phobius"/>
    </source>
</evidence>
<reference evidence="2 3" key="1">
    <citation type="submission" date="2018-12" db="EMBL/GenBank/DDBJ databases">
        <title>Complete genome sequencing of Tabrizicola sp. K13M18.</title>
        <authorList>
            <person name="Bae J.-W."/>
        </authorList>
    </citation>
    <scope>NUCLEOTIDE SEQUENCE [LARGE SCALE GENOMIC DNA]</scope>
    <source>
        <strain evidence="2 3">K13M18</strain>
    </source>
</reference>
<keyword evidence="3" id="KW-1185">Reference proteome</keyword>
<protein>
    <submittedName>
        <fullName evidence="2">Uncharacterized protein</fullName>
    </submittedName>
</protein>
<proteinExistence type="predicted"/>
<feature type="transmembrane region" description="Helical" evidence="1">
    <location>
        <begin position="29"/>
        <end position="52"/>
    </location>
</feature>
<dbReference type="Proteomes" id="UP000282002">
    <property type="component" value="Chromosome"/>
</dbReference>